<name>F8KPL4_HELBC</name>
<accession>F8KPL4</accession>
<organism evidence="1 2">
    <name type="scientific">Helicobacter bizzozeronii (strain CIII-1)</name>
    <dbReference type="NCBI Taxonomy" id="1002804"/>
    <lineage>
        <taxon>Bacteria</taxon>
        <taxon>Pseudomonadati</taxon>
        <taxon>Campylobacterota</taxon>
        <taxon>Epsilonproteobacteria</taxon>
        <taxon>Campylobacterales</taxon>
        <taxon>Helicobacteraceae</taxon>
        <taxon>Helicobacter</taxon>
    </lineage>
</organism>
<evidence type="ECO:0000313" key="1">
    <source>
        <dbReference type="EMBL" id="CCB80738.1"/>
    </source>
</evidence>
<keyword evidence="2" id="KW-1185">Reference proteome</keyword>
<dbReference type="HOGENOM" id="CLU_3328638_0_0_7"/>
<reference evidence="1 2" key="1">
    <citation type="journal article" date="2011" name="J. Bacteriol.">
        <title>Genome sequence of Helicobacter bizzozeronii strain CIII-1, an isolate from human gastric mucosa.</title>
        <authorList>
            <person name="Schott T."/>
            <person name="Rossi M."/>
            <person name="Hanninen M.L."/>
        </authorList>
    </citation>
    <scope>NUCLEOTIDE SEQUENCE [LARGE SCALE GENOMIC DNA]</scope>
    <source>
        <strain evidence="1 2">CIII-1</strain>
    </source>
</reference>
<evidence type="ECO:0000313" key="2">
    <source>
        <dbReference type="Proteomes" id="UP000008387"/>
    </source>
</evidence>
<dbReference type="AlphaFoldDB" id="F8KPL4"/>
<dbReference type="KEGG" id="hbi:HBZC1_17520"/>
<dbReference type="STRING" id="1002804.HBZC1_17520"/>
<protein>
    <submittedName>
        <fullName evidence="1">Uncharacterized protein</fullName>
    </submittedName>
</protein>
<sequence length="38" mass="4478">MGYALHFGYQECMMMQISEFLEYAHLAKEILEKTHGVK</sequence>
<proteinExistence type="predicted"/>
<dbReference type="EMBL" id="FR871757">
    <property type="protein sequence ID" value="CCB80738.1"/>
    <property type="molecule type" value="Genomic_DNA"/>
</dbReference>
<gene>
    <name evidence="1" type="ordered locus">HBZC1_17520</name>
</gene>
<dbReference type="Proteomes" id="UP000008387">
    <property type="component" value="Chromosome"/>
</dbReference>